<comment type="similarity">
    <text evidence="1 4">Belongs to the 5-formyltetrahydrofolate cyclo-ligase family.</text>
</comment>
<keyword evidence="4" id="KW-0460">Magnesium</keyword>
<gene>
    <name evidence="5" type="ORF">SAMN05660197_1655</name>
</gene>
<dbReference type="EC" id="6.3.3.2" evidence="4"/>
<dbReference type="EMBL" id="FWWZ01000001">
    <property type="protein sequence ID" value="SMC09833.1"/>
    <property type="molecule type" value="Genomic_DNA"/>
</dbReference>
<protein>
    <recommendedName>
        <fullName evidence="4">5-formyltetrahydrofolate cyclo-ligase</fullName>
        <ecNumber evidence="4">6.3.3.2</ecNumber>
    </recommendedName>
</protein>
<dbReference type="Proteomes" id="UP000192602">
    <property type="component" value="Unassembled WGS sequence"/>
</dbReference>
<reference evidence="6" key="1">
    <citation type="submission" date="2017-04" db="EMBL/GenBank/DDBJ databases">
        <authorList>
            <person name="Varghese N."/>
            <person name="Submissions S."/>
        </authorList>
    </citation>
    <scope>NUCLEOTIDE SEQUENCE [LARGE SCALE GENOMIC DNA]</scope>
    <source>
        <strain evidence="6">DSM 16512</strain>
    </source>
</reference>
<keyword evidence="5" id="KW-0436">Ligase</keyword>
<evidence type="ECO:0000313" key="5">
    <source>
        <dbReference type="EMBL" id="SMC09833.1"/>
    </source>
</evidence>
<keyword evidence="4" id="KW-0479">Metal-binding</keyword>
<dbReference type="GO" id="GO:0005524">
    <property type="term" value="F:ATP binding"/>
    <property type="evidence" value="ECO:0007669"/>
    <property type="project" value="UniProtKB-KW"/>
</dbReference>
<dbReference type="AlphaFoldDB" id="A0A1W1WVS4"/>
<accession>A0A1W1WVS4</accession>
<dbReference type="OrthoDB" id="9801938at2"/>
<keyword evidence="2 4" id="KW-0547">Nucleotide-binding</keyword>
<dbReference type="InterPro" id="IPR002698">
    <property type="entry name" value="FTHF_cligase"/>
</dbReference>
<evidence type="ECO:0000256" key="3">
    <source>
        <dbReference type="ARBA" id="ARBA00022840"/>
    </source>
</evidence>
<keyword evidence="3 4" id="KW-0067">ATP-binding</keyword>
<dbReference type="GO" id="GO:0035999">
    <property type="term" value="P:tetrahydrofolate interconversion"/>
    <property type="evidence" value="ECO:0007669"/>
    <property type="project" value="TreeGrafter"/>
</dbReference>
<dbReference type="PANTHER" id="PTHR23407:SF1">
    <property type="entry name" value="5-FORMYLTETRAHYDROFOLATE CYCLO-LIGASE"/>
    <property type="match status" value="1"/>
</dbReference>
<evidence type="ECO:0000313" key="6">
    <source>
        <dbReference type="Proteomes" id="UP000192602"/>
    </source>
</evidence>
<dbReference type="GO" id="GO:0009396">
    <property type="term" value="P:folic acid-containing compound biosynthetic process"/>
    <property type="evidence" value="ECO:0007669"/>
    <property type="project" value="TreeGrafter"/>
</dbReference>
<dbReference type="InterPro" id="IPR024185">
    <property type="entry name" value="FTHF_cligase-like_sf"/>
</dbReference>
<dbReference type="SUPFAM" id="SSF100950">
    <property type="entry name" value="NagB/RpiA/CoA transferase-like"/>
    <property type="match status" value="1"/>
</dbReference>
<dbReference type="GO" id="GO:0030272">
    <property type="term" value="F:5-formyltetrahydrofolate cyclo-ligase activity"/>
    <property type="evidence" value="ECO:0007669"/>
    <property type="project" value="UniProtKB-EC"/>
</dbReference>
<dbReference type="Pfam" id="PF01812">
    <property type="entry name" value="5-FTHF_cyc-lig"/>
    <property type="match status" value="1"/>
</dbReference>
<dbReference type="Gene3D" id="3.40.50.10420">
    <property type="entry name" value="NagB/RpiA/CoA transferase-like"/>
    <property type="match status" value="1"/>
</dbReference>
<sequence>MRYDKPLFRQICKEKIFKVKAKRKKEEKVQKIVLKLISLTGANNILAYVPMPHEPQMKKIFALRGKKKIFVPFMQAKSFKMVKLRLPLKKKKFSIFEPGNSHLEQKIDMAIIPVIGVDGDFRRVGFGKGMYDRFFARLSYRPTVVFVQIKKCFTDTILTDTYDVLGDILVTPEEILIRGESDVGRAISRKLCSNNKWRCRVFRRKKIRKREI</sequence>
<name>A0A1W1WVS4_9BACT</name>
<dbReference type="InterPro" id="IPR037171">
    <property type="entry name" value="NagB/RpiA_transferase-like"/>
</dbReference>
<dbReference type="NCBIfam" id="TIGR02727">
    <property type="entry name" value="MTHFS_bact"/>
    <property type="match status" value="1"/>
</dbReference>
<dbReference type="PANTHER" id="PTHR23407">
    <property type="entry name" value="ATPASE INHIBITOR/5-FORMYLTETRAHYDROFOLATE CYCLO-LIGASE"/>
    <property type="match status" value="1"/>
</dbReference>
<dbReference type="RefSeq" id="WP_084276114.1">
    <property type="nucleotide sequence ID" value="NZ_AP026671.1"/>
</dbReference>
<dbReference type="GO" id="GO:0046872">
    <property type="term" value="F:metal ion binding"/>
    <property type="evidence" value="ECO:0007669"/>
    <property type="project" value="UniProtKB-KW"/>
</dbReference>
<keyword evidence="6" id="KW-1185">Reference proteome</keyword>
<evidence type="ECO:0000256" key="1">
    <source>
        <dbReference type="ARBA" id="ARBA00010638"/>
    </source>
</evidence>
<proteinExistence type="inferred from homology"/>
<evidence type="ECO:0000256" key="4">
    <source>
        <dbReference type="RuleBase" id="RU361279"/>
    </source>
</evidence>
<organism evidence="5 6">
    <name type="scientific">Nitratiruptor tergarcus DSM 16512</name>
    <dbReference type="NCBI Taxonomy" id="1069081"/>
    <lineage>
        <taxon>Bacteria</taxon>
        <taxon>Pseudomonadati</taxon>
        <taxon>Campylobacterota</taxon>
        <taxon>Epsilonproteobacteria</taxon>
        <taxon>Nautiliales</taxon>
        <taxon>Nitratiruptoraceae</taxon>
        <taxon>Nitratiruptor</taxon>
    </lineage>
</organism>
<comment type="catalytic activity">
    <reaction evidence="4">
        <text>(6S)-5-formyl-5,6,7,8-tetrahydrofolate + ATP = (6R)-5,10-methenyltetrahydrofolate + ADP + phosphate</text>
        <dbReference type="Rhea" id="RHEA:10488"/>
        <dbReference type="ChEBI" id="CHEBI:30616"/>
        <dbReference type="ChEBI" id="CHEBI:43474"/>
        <dbReference type="ChEBI" id="CHEBI:57455"/>
        <dbReference type="ChEBI" id="CHEBI:57457"/>
        <dbReference type="ChEBI" id="CHEBI:456216"/>
        <dbReference type="EC" id="6.3.3.2"/>
    </reaction>
</comment>
<evidence type="ECO:0000256" key="2">
    <source>
        <dbReference type="ARBA" id="ARBA00022741"/>
    </source>
</evidence>
<dbReference type="STRING" id="1069081.SAMN05660197_1655"/>
<comment type="cofactor">
    <cofactor evidence="4">
        <name>Mg(2+)</name>
        <dbReference type="ChEBI" id="CHEBI:18420"/>
    </cofactor>
</comment>